<reference evidence="1" key="1">
    <citation type="submission" date="2020-05" db="EMBL/GenBank/DDBJ databases">
        <authorList>
            <person name="Chiriac C."/>
            <person name="Salcher M."/>
            <person name="Ghai R."/>
            <person name="Kavagutti S V."/>
        </authorList>
    </citation>
    <scope>NUCLEOTIDE SEQUENCE</scope>
</reference>
<sequence>MTTHAPCETALAMSRAATPAGTGRPAPSVARDVVALATRAPSLHNTQPWRWRIVSDDVLELFAAHDRQLRVLDPRGRLMTLSLGAALHHAMVAARAVDRAVTVERFPVGGPPDLVARLHLGEVVHAGPAERIALSSLVARRTDRRPFSSWELPEDRLRHLGELAASYGVTTVRLDARQRVAVERLVAAAAGHHDGSPLTAGELAEWWGGDREGAGVPGALVPDRLLDPLGIGRCEGGALEVDAPDDCASQHTAVLALCHPDDSPDGWLATGEAMSAVWLEAVSEGLGMVPVSLPVEVAEVRVRLREDVLGLLAHPQLLLQVGWPHTASARLAPSPRRPLDDVIVP</sequence>
<dbReference type="NCBIfam" id="NF047509">
    <property type="entry name" value="Rv3131_FMN_oxido"/>
    <property type="match status" value="1"/>
</dbReference>
<dbReference type="Gene3D" id="3.40.109.10">
    <property type="entry name" value="NADH Oxidase"/>
    <property type="match status" value="1"/>
</dbReference>
<dbReference type="Gene3D" id="3.40.109.30">
    <property type="entry name" value="putative nitroreductase (tm1586), domain 2"/>
    <property type="match status" value="1"/>
</dbReference>
<name>A0A6J6SSE8_9ZZZZ</name>
<gene>
    <name evidence="1" type="ORF">UFOPK2761_01025</name>
</gene>
<dbReference type="PANTHER" id="PTHR23026">
    <property type="entry name" value="NADPH NITROREDUCTASE"/>
    <property type="match status" value="1"/>
</dbReference>
<dbReference type="GO" id="GO:0016491">
    <property type="term" value="F:oxidoreductase activity"/>
    <property type="evidence" value="ECO:0007669"/>
    <property type="project" value="InterPro"/>
</dbReference>
<dbReference type="AlphaFoldDB" id="A0A6J6SSE8"/>
<proteinExistence type="predicted"/>
<dbReference type="InterPro" id="IPR000415">
    <property type="entry name" value="Nitroreductase-like"/>
</dbReference>
<dbReference type="PANTHER" id="PTHR23026:SF123">
    <property type="entry name" value="NAD(P)H NITROREDUCTASE RV3131-RELATED"/>
    <property type="match status" value="1"/>
</dbReference>
<dbReference type="InterPro" id="IPR050627">
    <property type="entry name" value="Nitroreductase/BluB"/>
</dbReference>
<protein>
    <submittedName>
        <fullName evidence="1">Unannotated protein</fullName>
    </submittedName>
</protein>
<evidence type="ECO:0000313" key="1">
    <source>
        <dbReference type="EMBL" id="CAB4737598.1"/>
    </source>
</evidence>
<dbReference type="EMBL" id="CAEZYQ010000006">
    <property type="protein sequence ID" value="CAB4737598.1"/>
    <property type="molecule type" value="Genomic_DNA"/>
</dbReference>
<dbReference type="SUPFAM" id="SSF55469">
    <property type="entry name" value="FMN-dependent nitroreductase-like"/>
    <property type="match status" value="1"/>
</dbReference>
<accession>A0A6J6SSE8</accession>
<organism evidence="1">
    <name type="scientific">freshwater metagenome</name>
    <dbReference type="NCBI Taxonomy" id="449393"/>
    <lineage>
        <taxon>unclassified sequences</taxon>
        <taxon>metagenomes</taxon>
        <taxon>ecological metagenomes</taxon>
    </lineage>
</organism>